<sequence length="86" mass="9623">MRVTPLQTRVLHMQGVTTYDAEYACVSPHVTRSFQANAIASLRWMPDQLSSMPRNPVATTNFSELSEREDGGLTFATLVKRCLSSF</sequence>
<dbReference type="EMBL" id="FWYD01000009">
    <property type="protein sequence ID" value="SMC89426.1"/>
    <property type="molecule type" value="Genomic_DNA"/>
</dbReference>
<name>A0A1W2CWU1_9RHOB</name>
<protein>
    <submittedName>
        <fullName evidence="1">Uncharacterized protein</fullName>
    </submittedName>
</protein>
<evidence type="ECO:0000313" key="1">
    <source>
        <dbReference type="EMBL" id="SMC89426.1"/>
    </source>
</evidence>
<dbReference type="AlphaFoldDB" id="A0A1W2CWU1"/>
<reference evidence="1 2" key="1">
    <citation type="submission" date="2017-04" db="EMBL/GenBank/DDBJ databases">
        <authorList>
            <person name="Afonso C.L."/>
            <person name="Miller P.J."/>
            <person name="Scott M.A."/>
            <person name="Spackman E."/>
            <person name="Goraichik I."/>
            <person name="Dimitrov K.M."/>
            <person name="Suarez D.L."/>
            <person name="Swayne D.E."/>
        </authorList>
    </citation>
    <scope>NUCLEOTIDE SEQUENCE [LARGE SCALE GENOMIC DNA]</scope>
    <source>
        <strain evidence="1 2">CGMCC 1.12644</strain>
    </source>
</reference>
<proteinExistence type="predicted"/>
<keyword evidence="2" id="KW-1185">Reference proteome</keyword>
<dbReference type="STRING" id="1387277.SAMN06295998_109108"/>
<organism evidence="1 2">
    <name type="scientific">Primorskyibacter flagellatus</name>
    <dbReference type="NCBI Taxonomy" id="1387277"/>
    <lineage>
        <taxon>Bacteria</taxon>
        <taxon>Pseudomonadati</taxon>
        <taxon>Pseudomonadota</taxon>
        <taxon>Alphaproteobacteria</taxon>
        <taxon>Rhodobacterales</taxon>
        <taxon>Roseobacteraceae</taxon>
        <taxon>Primorskyibacter</taxon>
    </lineage>
</organism>
<accession>A0A1W2CWU1</accession>
<evidence type="ECO:0000313" key="2">
    <source>
        <dbReference type="Proteomes" id="UP000192330"/>
    </source>
</evidence>
<dbReference type="Proteomes" id="UP000192330">
    <property type="component" value="Unassembled WGS sequence"/>
</dbReference>
<gene>
    <name evidence="1" type="ORF">SAMN06295998_109108</name>
</gene>